<dbReference type="PROSITE" id="PS00022">
    <property type="entry name" value="EGF_1"/>
    <property type="match status" value="1"/>
</dbReference>
<protein>
    <submittedName>
        <fullName evidence="3">Putative anticoagulant-like protein</fullName>
    </submittedName>
</protein>
<dbReference type="Pfam" id="PF26129">
    <property type="entry name" value="Vwde"/>
    <property type="match status" value="1"/>
</dbReference>
<dbReference type="EMBL" id="GDAE01000012">
    <property type="protein sequence ID" value="JAI56604.1"/>
    <property type="molecule type" value="Transcribed_RNA"/>
</dbReference>
<keyword evidence="1" id="KW-1015">Disulfide bond</keyword>
<evidence type="ECO:0000259" key="2">
    <source>
        <dbReference type="PROSITE" id="PS50026"/>
    </source>
</evidence>
<evidence type="ECO:0000256" key="1">
    <source>
        <dbReference type="PROSITE-ProRule" id="PRU00076"/>
    </source>
</evidence>
<feature type="domain" description="EGF-like" evidence="2">
    <location>
        <begin position="230"/>
        <end position="263"/>
    </location>
</feature>
<reference evidence="3" key="1">
    <citation type="journal article" date="2015" name="Toxicon">
        <title>Transcriptomic Analysis of the Salivary Complexes from Haementeria vizottoi leeches and Identification of Genes Involved in Blood Coagulation.</title>
        <authorList>
            <person name="Amorim A.M.X.P."/>
            <person name="Oliveira U.C."/>
            <person name="Faria F."/>
            <person name="Junqueira-De Azevedo I.L.M."/>
            <person name="Chudzinski-Tavassi A.M."/>
        </authorList>
    </citation>
    <scope>NUCLEOTIDE SEQUENCE</scope>
    <source>
        <strain evidence="3">Valparaiso</strain>
        <tissue evidence="3">Salivary complexes</tissue>
    </source>
</reference>
<keyword evidence="1" id="KW-0245">EGF-like domain</keyword>
<dbReference type="CDD" id="cd00054">
    <property type="entry name" value="EGF_CA"/>
    <property type="match status" value="1"/>
</dbReference>
<proteinExistence type="predicted"/>
<name>A0A0P4VTK8_9ANNE</name>
<dbReference type="InterPro" id="IPR000742">
    <property type="entry name" value="EGF"/>
</dbReference>
<dbReference type="Gene3D" id="2.10.25.10">
    <property type="entry name" value="Laminin"/>
    <property type="match status" value="1"/>
</dbReference>
<dbReference type="InterPro" id="IPR058727">
    <property type="entry name" value="Helical_Vwde"/>
</dbReference>
<organism evidence="3">
    <name type="scientific">Haementeria vizottoi</name>
    <dbReference type="NCBI Taxonomy" id="1628691"/>
    <lineage>
        <taxon>Eukaryota</taxon>
        <taxon>Metazoa</taxon>
        <taxon>Spiralia</taxon>
        <taxon>Lophotrochozoa</taxon>
        <taxon>Annelida</taxon>
        <taxon>Clitellata</taxon>
        <taxon>Hirudinea</taxon>
        <taxon>Rhynchobdellida</taxon>
        <taxon>Glossiphoniidae</taxon>
        <taxon>Haementeria</taxon>
    </lineage>
</organism>
<comment type="caution">
    <text evidence="1">Lacks conserved residue(s) required for the propagation of feature annotation.</text>
</comment>
<dbReference type="AlphaFoldDB" id="A0A0P4VTK8"/>
<feature type="disulfide bond" evidence="1">
    <location>
        <begin position="253"/>
        <end position="262"/>
    </location>
</feature>
<feature type="non-terminal residue" evidence="3">
    <location>
        <position position="1"/>
    </location>
</feature>
<dbReference type="PROSITE" id="PS50026">
    <property type="entry name" value="EGF_3"/>
    <property type="match status" value="1"/>
</dbReference>
<sequence>LFENRVTTQPVTKPLVLCKCSVDENKSICTKKTLKYGMSIEENEKVQEFVLKRRKRSLDSTSQSTSASIDISVDITLDKHYNGAAYDWTAESSSVQPAMLDWPTANGITLEEAVEKCKNILWIEAPYKEVCQDYVDDATIQDTITRCLDDIQLVQDLNQAYALQSFMTKRCLDIIMESHDEHVKTIIINNNNNNNNNNGLNDDLKNKLSIEGSSENNALIITVDSVINIVKDFCIEENNCNNHGVCREAVCVCHEGYSGRDCSVLLNDTLHIITLDGLDRMCDLRSKKECSTLTLLVQGHVDVDKIVCRSVATQVDNITKDHIDDDIEVLKSKGTLLAEWVVDCHMPTTIMEKFKVIQRDQQDRTGTDQECSSPGSVDNADKGISLYEARISISNNAVNYSNDISLVLYDSLCYECTMIEGDHQVDKNSAAHPFTCSRKSTACLINGHCYDHMQINPYNACLICDVHSNMDQWTKVAADDNAMVSS</sequence>
<dbReference type="PROSITE" id="PS01186">
    <property type="entry name" value="EGF_2"/>
    <property type="match status" value="1"/>
</dbReference>
<accession>A0A0P4VTK8</accession>
<dbReference type="SUPFAM" id="SSF57196">
    <property type="entry name" value="EGF/Laminin"/>
    <property type="match status" value="1"/>
</dbReference>
<evidence type="ECO:0000313" key="3">
    <source>
        <dbReference type="EMBL" id="JAI56604.1"/>
    </source>
</evidence>